<dbReference type="PANTHER" id="PTHR43249">
    <property type="entry name" value="UDP-N-ACETYL-2-AMINO-2-DEOXY-D-GLUCURONATE OXIDASE"/>
    <property type="match status" value="1"/>
</dbReference>
<dbReference type="SUPFAM" id="SSF51735">
    <property type="entry name" value="NAD(P)-binding Rossmann-fold domains"/>
    <property type="match status" value="1"/>
</dbReference>
<reference evidence="3 4" key="1">
    <citation type="submission" date="2018-04" db="EMBL/GenBank/DDBJ databases">
        <title>Genomic Encyclopedia of Archaeal and Bacterial Type Strains, Phase II (KMG-II): from individual species to whole genera.</title>
        <authorList>
            <person name="Goeker M."/>
        </authorList>
    </citation>
    <scope>NUCLEOTIDE SEQUENCE [LARGE SCALE GENOMIC DNA]</scope>
    <source>
        <strain evidence="3 4">DSM 100977</strain>
    </source>
</reference>
<dbReference type="Gene3D" id="3.30.360.10">
    <property type="entry name" value="Dihydrodipicolinate Reductase, domain 2"/>
    <property type="match status" value="1"/>
</dbReference>
<organism evidence="3 4">
    <name type="scientific">Litoreibacter ponti</name>
    <dbReference type="NCBI Taxonomy" id="1510457"/>
    <lineage>
        <taxon>Bacteria</taxon>
        <taxon>Pseudomonadati</taxon>
        <taxon>Pseudomonadota</taxon>
        <taxon>Alphaproteobacteria</taxon>
        <taxon>Rhodobacterales</taxon>
        <taxon>Roseobacteraceae</taxon>
        <taxon>Litoreibacter</taxon>
    </lineage>
</organism>
<feature type="domain" description="Gfo/Idh/MocA-like oxidoreductase N-terminal" evidence="1">
    <location>
        <begin position="4"/>
        <end position="116"/>
    </location>
</feature>
<accession>A0A2T6BDT3</accession>
<dbReference type="PANTHER" id="PTHR43249:SF1">
    <property type="entry name" value="D-GLUCOSIDE 3-DEHYDROGENASE"/>
    <property type="match status" value="1"/>
</dbReference>
<comment type="caution">
    <text evidence="3">The sequence shown here is derived from an EMBL/GenBank/DDBJ whole genome shotgun (WGS) entry which is preliminary data.</text>
</comment>
<evidence type="ECO:0000313" key="3">
    <source>
        <dbReference type="EMBL" id="PTX54213.1"/>
    </source>
</evidence>
<dbReference type="AlphaFoldDB" id="A0A2T6BDT3"/>
<dbReference type="InterPro" id="IPR036291">
    <property type="entry name" value="NAD(P)-bd_dom_sf"/>
</dbReference>
<protein>
    <submittedName>
        <fullName evidence="3">Putative dehydrogenase</fullName>
    </submittedName>
</protein>
<dbReference type="Pfam" id="PF01408">
    <property type="entry name" value="GFO_IDH_MocA"/>
    <property type="match status" value="1"/>
</dbReference>
<evidence type="ECO:0000259" key="2">
    <source>
        <dbReference type="Pfam" id="PF22725"/>
    </source>
</evidence>
<feature type="domain" description="GFO/IDH/MocA-like oxidoreductase" evidence="2">
    <location>
        <begin position="128"/>
        <end position="243"/>
    </location>
</feature>
<evidence type="ECO:0000313" key="4">
    <source>
        <dbReference type="Proteomes" id="UP000243978"/>
    </source>
</evidence>
<dbReference type="Gene3D" id="3.40.50.720">
    <property type="entry name" value="NAD(P)-binding Rossmann-like Domain"/>
    <property type="match status" value="1"/>
</dbReference>
<name>A0A2T6BDT3_9RHOB</name>
<dbReference type="InterPro" id="IPR055170">
    <property type="entry name" value="GFO_IDH_MocA-like_dom"/>
</dbReference>
<dbReference type="InterPro" id="IPR052515">
    <property type="entry name" value="Gfo/Idh/MocA_Oxidoreductase"/>
</dbReference>
<dbReference type="SUPFAM" id="SSF55347">
    <property type="entry name" value="Glyceraldehyde-3-phosphate dehydrogenase-like, C-terminal domain"/>
    <property type="match status" value="1"/>
</dbReference>
<dbReference type="Pfam" id="PF22725">
    <property type="entry name" value="GFO_IDH_MocA_C3"/>
    <property type="match status" value="1"/>
</dbReference>
<dbReference type="EMBL" id="QBKS01000002">
    <property type="protein sequence ID" value="PTX54213.1"/>
    <property type="molecule type" value="Genomic_DNA"/>
</dbReference>
<gene>
    <name evidence="3" type="ORF">C8N43_3025</name>
</gene>
<dbReference type="Proteomes" id="UP000243978">
    <property type="component" value="Unassembled WGS sequence"/>
</dbReference>
<keyword evidence="4" id="KW-1185">Reference proteome</keyword>
<proteinExistence type="predicted"/>
<dbReference type="RefSeq" id="WP_245913046.1">
    <property type="nucleotide sequence ID" value="NZ_QBKS01000002.1"/>
</dbReference>
<sequence>MRVLKVAIIGAGIGREHLAAYRRLPEAFDVALICDLDRARAEEIAGNVPVVTQLGDALASDVDLIDICLPPHLHVATAIAALEAGKHVICEKPLATSLADVDRLEDVSRATGCTVFPVFQYRFGVGVAQVLHLIETGLAGRAFAASVETHWRRDAEYYAPDWRGSWAGEQGGVILGHAIHVHDLVCLLMGPVARVTAMLDTRVNAIETEDCAAITFQMESGALVTSSATLGAADNTSRLRLVFEGFTAESGLAPYAPASAAWTITPRARSAAEIDAALAEVTAPPLGFTGFLAAIASGSGAVTLAEGRASVELVTALYASARAGGAPESLPLPKDHALYGGWRP</sequence>
<dbReference type="GO" id="GO:0000166">
    <property type="term" value="F:nucleotide binding"/>
    <property type="evidence" value="ECO:0007669"/>
    <property type="project" value="InterPro"/>
</dbReference>
<dbReference type="InterPro" id="IPR000683">
    <property type="entry name" value="Gfo/Idh/MocA-like_OxRdtase_N"/>
</dbReference>
<evidence type="ECO:0000259" key="1">
    <source>
        <dbReference type="Pfam" id="PF01408"/>
    </source>
</evidence>